<gene>
    <name evidence="1" type="ORF">J3U87_31335</name>
</gene>
<dbReference type="EMBL" id="CP071793">
    <property type="protein sequence ID" value="QTD50100.1"/>
    <property type="molecule type" value="Genomic_DNA"/>
</dbReference>
<dbReference type="Proteomes" id="UP000663929">
    <property type="component" value="Chromosome"/>
</dbReference>
<evidence type="ECO:0000313" key="1">
    <source>
        <dbReference type="EMBL" id="QTD50100.1"/>
    </source>
</evidence>
<organism evidence="1 2">
    <name type="scientific">Sulfidibacter corallicola</name>
    <dbReference type="NCBI Taxonomy" id="2818388"/>
    <lineage>
        <taxon>Bacteria</taxon>
        <taxon>Pseudomonadati</taxon>
        <taxon>Acidobacteriota</taxon>
        <taxon>Holophagae</taxon>
        <taxon>Acanthopleuribacterales</taxon>
        <taxon>Acanthopleuribacteraceae</taxon>
        <taxon>Sulfidibacter</taxon>
    </lineage>
</organism>
<protein>
    <submittedName>
        <fullName evidence="1">Uncharacterized protein</fullName>
    </submittedName>
</protein>
<keyword evidence="2" id="KW-1185">Reference proteome</keyword>
<proteinExistence type="predicted"/>
<evidence type="ECO:0000313" key="2">
    <source>
        <dbReference type="Proteomes" id="UP000663929"/>
    </source>
</evidence>
<reference evidence="1" key="1">
    <citation type="submission" date="2021-03" db="EMBL/GenBank/DDBJ databases">
        <title>Acanthopleuribacteraceae sp. M133.</title>
        <authorList>
            <person name="Wang G."/>
        </authorList>
    </citation>
    <scope>NUCLEOTIDE SEQUENCE</scope>
    <source>
        <strain evidence="1">M133</strain>
    </source>
</reference>
<accession>A0A8A4TKM8</accession>
<dbReference type="RefSeq" id="WP_237379731.1">
    <property type="nucleotide sequence ID" value="NZ_CP071793.1"/>
</dbReference>
<dbReference type="KEGG" id="scor:J3U87_31335"/>
<dbReference type="AlphaFoldDB" id="A0A8A4TKM8"/>
<sequence>MPHHSDFSFEVLGRNSVQDSWNGQPTSLLKDQNLNMPQTPDGTMILAATNQATENNQGTLAITSGGSQPEFPNIPALANEPTIFIENYHANNLSLTNISANDNTPILVQGVGPGIPGINPQNLTTQEPVTLTPGQAAQGNASPQYMQLVFTSTTPTLGVVGLIGGPLDKDNNNGYVIAVNATSNTGPGTGNEPPPGYYATTTSNAYTYAFNWGSSTIFVSNLSPSTANPVQVTLRAL</sequence>
<name>A0A8A4TKM8_SULCO</name>